<dbReference type="RefSeq" id="WP_332865280.1">
    <property type="nucleotide sequence ID" value="NZ_JBAFSM010000019.1"/>
</dbReference>
<accession>A0AAW9QW99</accession>
<reference evidence="2 3" key="1">
    <citation type="submission" date="2024-01" db="EMBL/GenBank/DDBJ databases">
        <title>Genomic insights into the taxonomy and metabolism of the cyanobacterium Pannus brasiliensis CCIBt3594.</title>
        <authorList>
            <person name="Machado M."/>
            <person name="Botero N.B."/>
            <person name="Andreote A.P.D."/>
            <person name="Feitosa A.M.T."/>
            <person name="Popin R."/>
            <person name="Sivonen K."/>
            <person name="Fiore M.F."/>
        </authorList>
    </citation>
    <scope>NUCLEOTIDE SEQUENCE [LARGE SCALE GENOMIC DNA]</scope>
    <source>
        <strain evidence="2 3">CCIBt3594</strain>
    </source>
</reference>
<dbReference type="EMBL" id="JBAFSM010000019">
    <property type="protein sequence ID" value="MEG3437798.1"/>
    <property type="molecule type" value="Genomic_DNA"/>
</dbReference>
<protein>
    <recommendedName>
        <fullName evidence="1">DUF488 domain-containing protein</fullName>
    </recommendedName>
</protein>
<organism evidence="2 3">
    <name type="scientific">Pannus brasiliensis CCIBt3594</name>
    <dbReference type="NCBI Taxonomy" id="1427578"/>
    <lineage>
        <taxon>Bacteria</taxon>
        <taxon>Bacillati</taxon>
        <taxon>Cyanobacteriota</taxon>
        <taxon>Cyanophyceae</taxon>
        <taxon>Oscillatoriophycideae</taxon>
        <taxon>Chroococcales</taxon>
        <taxon>Microcystaceae</taxon>
        <taxon>Pannus</taxon>
    </lineage>
</organism>
<dbReference type="AlphaFoldDB" id="A0AAW9QW99"/>
<evidence type="ECO:0000313" key="2">
    <source>
        <dbReference type="EMBL" id="MEG3437798.1"/>
    </source>
</evidence>
<dbReference type="Proteomes" id="UP001328733">
    <property type="component" value="Unassembled WGS sequence"/>
</dbReference>
<comment type="caution">
    <text evidence="2">The sequence shown here is derived from an EMBL/GenBank/DDBJ whole genome shotgun (WGS) entry which is preliminary data.</text>
</comment>
<sequence>MIYTASYFEPHRHHGKRLSISRTAPKGFKLDGRLEFFVPSAGLLEDWKNQKIGEEEYTARYREQIKANLPLIQTWIARLDPAKDMTLLCWERSGIDETLKRWEETGKWQEERHFCHRNLAIQFVRKYRPDCYGGTDILKVDLPLCHDCLTEVIPAVMGDTLPDSCFCPKCRKWTKKVLYPENTTTVG</sequence>
<dbReference type="InterPro" id="IPR054495">
    <property type="entry name" value="DUF488-N3a"/>
</dbReference>
<feature type="domain" description="DUF488" evidence="1">
    <location>
        <begin position="11"/>
        <end position="92"/>
    </location>
</feature>
<keyword evidence="3" id="KW-1185">Reference proteome</keyword>
<dbReference type="Pfam" id="PF22751">
    <property type="entry name" value="DUF488-N3a"/>
    <property type="match status" value="1"/>
</dbReference>
<evidence type="ECO:0000259" key="1">
    <source>
        <dbReference type="Pfam" id="PF22751"/>
    </source>
</evidence>
<proteinExistence type="predicted"/>
<gene>
    <name evidence="2" type="ORF">V0288_11775</name>
</gene>
<name>A0AAW9QW99_9CHRO</name>
<evidence type="ECO:0000313" key="3">
    <source>
        <dbReference type="Proteomes" id="UP001328733"/>
    </source>
</evidence>